<accession>A0A1Y2KCK8</accession>
<dbReference type="PANTHER" id="PTHR36455:SF1">
    <property type="entry name" value="BLR8292 PROTEIN"/>
    <property type="match status" value="1"/>
</dbReference>
<dbReference type="OrthoDB" id="9801450at2"/>
<evidence type="ECO:0000313" key="2">
    <source>
        <dbReference type="EMBL" id="OSM08751.1"/>
    </source>
</evidence>
<proteinExistence type="predicted"/>
<organism evidence="2 3">
    <name type="scientific">Magnetofaba australis IT-1</name>
    <dbReference type="NCBI Taxonomy" id="1434232"/>
    <lineage>
        <taxon>Bacteria</taxon>
        <taxon>Pseudomonadati</taxon>
        <taxon>Pseudomonadota</taxon>
        <taxon>Magnetococcia</taxon>
        <taxon>Magnetococcales</taxon>
        <taxon>Magnetococcaceae</taxon>
        <taxon>Magnetofaba</taxon>
    </lineage>
</organism>
<dbReference type="Pfam" id="PF05717">
    <property type="entry name" value="TnpB_IS66"/>
    <property type="match status" value="1"/>
</dbReference>
<dbReference type="EMBL" id="LVJN01000003">
    <property type="protein sequence ID" value="OSM08751.1"/>
    <property type="molecule type" value="Genomic_DNA"/>
</dbReference>
<name>A0A1Y2KCK8_9PROT</name>
<reference evidence="2 3" key="1">
    <citation type="journal article" date="2016" name="BMC Genomics">
        <title>Combined genomic and structural analyses of a cultured magnetotactic bacterium reveals its niche adaptation to a dynamic environment.</title>
        <authorList>
            <person name="Araujo A.C."/>
            <person name="Morillo V."/>
            <person name="Cypriano J."/>
            <person name="Teixeira L.C."/>
            <person name="Leao P."/>
            <person name="Lyra S."/>
            <person name="Almeida L.G."/>
            <person name="Bazylinski D.A."/>
            <person name="Vasconcellos A.T."/>
            <person name="Abreu F."/>
            <person name="Lins U."/>
        </authorList>
    </citation>
    <scope>NUCLEOTIDE SEQUENCE [LARGE SCALE GENOMIC DNA]</scope>
    <source>
        <strain evidence="2 3">IT-1</strain>
    </source>
</reference>
<dbReference type="AlphaFoldDB" id="A0A1Y2KCK8"/>
<evidence type="ECO:0000313" key="3">
    <source>
        <dbReference type="Proteomes" id="UP000194003"/>
    </source>
</evidence>
<dbReference type="EMBL" id="LVJN01000017">
    <property type="protein sequence ID" value="OSM05944.1"/>
    <property type="molecule type" value="Genomic_DNA"/>
</dbReference>
<dbReference type="Proteomes" id="UP000194003">
    <property type="component" value="Unassembled WGS sequence"/>
</dbReference>
<dbReference type="RefSeq" id="WP_085440025.1">
    <property type="nucleotide sequence ID" value="NZ_LVJN01000003.1"/>
</dbReference>
<dbReference type="InterPro" id="IPR008878">
    <property type="entry name" value="Transposase_IS66_Orf2"/>
</dbReference>
<evidence type="ECO:0000313" key="1">
    <source>
        <dbReference type="EMBL" id="OSM05944.1"/>
    </source>
</evidence>
<protein>
    <submittedName>
        <fullName evidence="2">Putative IS66 Orf2 family protein</fullName>
    </submittedName>
</protein>
<dbReference type="PANTHER" id="PTHR36455">
    <property type="match status" value="1"/>
</dbReference>
<sequence length="119" mass="13955">MMRPANDLPDVYLCREPVDFRKGIAGLAALVEAELGLDPLSSRLFVFTNRRRTGVKILYWERNGFCLWQKRLEQERFHWLRRTDGVVGRISGQQLNWLLDGYDITRITPHKTLEYTCVS</sequence>
<comment type="caution">
    <text evidence="2">The sequence shown here is derived from an EMBL/GenBank/DDBJ whole genome shotgun (WGS) entry which is preliminary data.</text>
</comment>
<dbReference type="NCBIfam" id="NF033819">
    <property type="entry name" value="IS66_TnpB"/>
    <property type="match status" value="1"/>
</dbReference>
<keyword evidence="3" id="KW-1185">Reference proteome</keyword>
<dbReference type="STRING" id="1434232.MAIT1_04796"/>
<gene>
    <name evidence="1" type="ORF">MAIT1_04796</name>
    <name evidence="2" type="ORF">MAIT1_04932</name>
</gene>